<feature type="compositionally biased region" description="Low complexity" evidence="1">
    <location>
        <begin position="731"/>
        <end position="743"/>
    </location>
</feature>
<feature type="compositionally biased region" description="Basic and acidic residues" evidence="1">
    <location>
        <begin position="720"/>
        <end position="730"/>
    </location>
</feature>
<gene>
    <name evidence="3" type="ORF">PsYK624_031460</name>
</gene>
<dbReference type="GO" id="GO:0000935">
    <property type="term" value="C:division septum"/>
    <property type="evidence" value="ECO:0007669"/>
    <property type="project" value="TreeGrafter"/>
</dbReference>
<protein>
    <recommendedName>
        <fullName evidence="2">Arrestin C-terminal-like domain-containing protein</fullName>
    </recommendedName>
</protein>
<feature type="compositionally biased region" description="Pro residues" evidence="1">
    <location>
        <begin position="856"/>
        <end position="888"/>
    </location>
</feature>
<dbReference type="EMBL" id="BPQB01000005">
    <property type="protein sequence ID" value="GJE87063.1"/>
    <property type="molecule type" value="Genomic_DNA"/>
</dbReference>
<feature type="region of interest" description="Disordered" evidence="1">
    <location>
        <begin position="374"/>
        <end position="398"/>
    </location>
</feature>
<feature type="compositionally biased region" description="Pro residues" evidence="1">
    <location>
        <begin position="794"/>
        <end position="805"/>
    </location>
</feature>
<dbReference type="Pfam" id="PF02752">
    <property type="entry name" value="Arrestin_C"/>
    <property type="match status" value="1"/>
</dbReference>
<feature type="compositionally biased region" description="Pro residues" evidence="1">
    <location>
        <begin position="744"/>
        <end position="761"/>
    </location>
</feature>
<evidence type="ECO:0000313" key="4">
    <source>
        <dbReference type="Proteomes" id="UP000703269"/>
    </source>
</evidence>
<dbReference type="GO" id="GO:0000917">
    <property type="term" value="P:division septum assembly"/>
    <property type="evidence" value="ECO:0007669"/>
    <property type="project" value="TreeGrafter"/>
</dbReference>
<feature type="compositionally biased region" description="Basic and acidic residues" evidence="1">
    <location>
        <begin position="775"/>
        <end position="786"/>
    </location>
</feature>
<dbReference type="PANTHER" id="PTHR36419">
    <property type="entry name" value="ARRESTIN FAMILY PROTEIN 1"/>
    <property type="match status" value="1"/>
</dbReference>
<feature type="compositionally biased region" description="Polar residues" evidence="1">
    <location>
        <begin position="374"/>
        <end position="391"/>
    </location>
</feature>
<feature type="compositionally biased region" description="Basic and acidic residues" evidence="1">
    <location>
        <begin position="628"/>
        <end position="638"/>
    </location>
</feature>
<dbReference type="SUPFAM" id="SSF81296">
    <property type="entry name" value="E set domains"/>
    <property type="match status" value="1"/>
</dbReference>
<feature type="domain" description="Arrestin C-terminal-like" evidence="2">
    <location>
        <begin position="183"/>
        <end position="311"/>
    </location>
</feature>
<organism evidence="3 4">
    <name type="scientific">Phanerochaete sordida</name>
    <dbReference type="NCBI Taxonomy" id="48140"/>
    <lineage>
        <taxon>Eukaryota</taxon>
        <taxon>Fungi</taxon>
        <taxon>Dikarya</taxon>
        <taxon>Basidiomycota</taxon>
        <taxon>Agaricomycotina</taxon>
        <taxon>Agaricomycetes</taxon>
        <taxon>Polyporales</taxon>
        <taxon>Phanerochaetaceae</taxon>
        <taxon>Phanerochaete</taxon>
    </lineage>
</organism>
<dbReference type="InterPro" id="IPR014756">
    <property type="entry name" value="Ig_E-set"/>
</dbReference>
<dbReference type="InterPro" id="IPR011022">
    <property type="entry name" value="Arrestin_C-like"/>
</dbReference>
<dbReference type="PANTHER" id="PTHR36419:SF1">
    <property type="entry name" value="RHO1 GEF LOCALIZING PROTEIN 1"/>
    <property type="match status" value="1"/>
</dbReference>
<proteinExistence type="predicted"/>
<feature type="compositionally biased region" description="Low complexity" evidence="1">
    <location>
        <begin position="899"/>
        <end position="920"/>
    </location>
</feature>
<evidence type="ECO:0000313" key="3">
    <source>
        <dbReference type="EMBL" id="GJE87063.1"/>
    </source>
</evidence>
<dbReference type="InterPro" id="IPR053060">
    <property type="entry name" value="Cytokinesis_Signaling_Reg"/>
</dbReference>
<dbReference type="Proteomes" id="UP000703269">
    <property type="component" value="Unassembled WGS sequence"/>
</dbReference>
<name>A0A9P3G134_9APHY</name>
<feature type="compositionally biased region" description="Pro residues" evidence="1">
    <location>
        <begin position="937"/>
        <end position="948"/>
    </location>
</feature>
<sequence>MSQAKLTLRPPPNVDFVQGYPGIPPGADRPQAACKGAIEVRVGPGGVKAKWVRIELRKVETLPGGGLANTFFDFVGQSPVNLWQSGEEYAQLTTQDFPFSIRIPESIPPSIALEKGAGIKYELIATLCIKGKKGFLRRDKHVIVSTSAPIIIDKHELHSTWPVYAQPETRNILGDGVTLFVERTNTCYGPGDRIAVMALVKSESAQTIVLRGFEFSLRETTVFRAGPNTVGKKAAPQVKTGNVSEQKVPVNQTLYTGMQHKAELAITVPSHHTSTTLNAARHIDITYVLTVKALLATGKPLVMDLPIIISNWPRSVSVEAVRRIGLAPNVSSHTPHMAQPGIANGTPSKMPVSPGMPRTPGVHPYMNPAPTVVTDTSSEATDNKPTSNYNTAPGAYNRNVDEFGRTRGASIDQGLQTIGGPLAAAGAGATARPRSSGRGVAPQTHRLTVTNYHEDMPEEVRNANLQAAAERHRRNTSLGSRPGRGLMTAEEEKRMLYEHAKAQVEQVQGAAARQSPPIEVHSPTPTPLRDATPILANEGTSSKPRSGWLSAEEEKARLFNQAKEAVRKTQGSDDEPNGAPANTSSGPHARGGSSAGAELYSQALSSMNRSTGNAAAAAPTKKSFPSAEEEKAALRRYQEATAAVQRNQSATFGATSPPPAQATPASPPPPMSPPVPASPPKPPQNTSSPIPYDALYPTSARIASPPPNAGGSSQQPSYLTEKEKLRRMYEAQDAAALAQQQTASPPPPPMDAPAYMPPTSPAPYTNGNGHGSALSEKEMLRRRYEAQDAAALASPPPPPAAPPRVPSSMGRSLPTPRAQPTPPPGPSGSRPLTAAEEKARLRALYEAEEQGATPGYSPPAPYSPPPIHSPPPPHSPPPMHSPYSPQTPAPLHSPFSPVNGTNGYSNGHSNGYTNGYTNGGDVERHASVSSGSHYSAVPPPPPLLPKPPRAYMEETLQEDHALASQIQSIDRQHEAGLAPRIDTNLELRPFTPFDAAFEAHAVPLVVPPPPPLPPKVGMGDL</sequence>
<feature type="compositionally biased region" description="Pro residues" evidence="1">
    <location>
        <begin position="656"/>
        <end position="683"/>
    </location>
</feature>
<comment type="caution">
    <text evidence="3">The sequence shown here is derived from an EMBL/GenBank/DDBJ whole genome shotgun (WGS) entry which is preliminary data.</text>
</comment>
<evidence type="ECO:0000259" key="2">
    <source>
        <dbReference type="Pfam" id="PF02752"/>
    </source>
</evidence>
<feature type="region of interest" description="Disordered" evidence="1">
    <location>
        <begin position="610"/>
        <end position="953"/>
    </location>
</feature>
<accession>A0A9P3G134</accession>
<dbReference type="OrthoDB" id="4001642at2759"/>
<feature type="compositionally biased region" description="Basic and acidic residues" evidence="1">
    <location>
        <begin position="835"/>
        <end position="845"/>
    </location>
</feature>
<feature type="region of interest" description="Disordered" evidence="1">
    <location>
        <begin position="563"/>
        <end position="595"/>
    </location>
</feature>
<dbReference type="InterPro" id="IPR014752">
    <property type="entry name" value="Arrestin-like_C"/>
</dbReference>
<feature type="compositionally biased region" description="Polar residues" evidence="1">
    <location>
        <begin position="644"/>
        <end position="654"/>
    </location>
</feature>
<keyword evidence="4" id="KW-1185">Reference proteome</keyword>
<feature type="region of interest" description="Disordered" evidence="1">
    <location>
        <begin position="507"/>
        <end position="549"/>
    </location>
</feature>
<reference evidence="3 4" key="1">
    <citation type="submission" date="2021-08" db="EMBL/GenBank/DDBJ databases">
        <title>Draft Genome Sequence of Phanerochaete sordida strain YK-624.</title>
        <authorList>
            <person name="Mori T."/>
            <person name="Dohra H."/>
            <person name="Suzuki T."/>
            <person name="Kawagishi H."/>
            <person name="Hirai H."/>
        </authorList>
    </citation>
    <scope>NUCLEOTIDE SEQUENCE [LARGE SCALE GENOMIC DNA]</scope>
    <source>
        <strain evidence="3 4">YK-624</strain>
    </source>
</reference>
<feature type="compositionally biased region" description="Pro residues" evidence="1">
    <location>
        <begin position="817"/>
        <end position="826"/>
    </location>
</feature>
<dbReference type="Gene3D" id="2.60.40.640">
    <property type="match status" value="1"/>
</dbReference>
<evidence type="ECO:0000256" key="1">
    <source>
        <dbReference type="SAM" id="MobiDB-lite"/>
    </source>
</evidence>
<dbReference type="AlphaFoldDB" id="A0A9P3G134"/>